<organism evidence="1 2">
    <name type="scientific">Armillaria novae-zelandiae</name>
    <dbReference type="NCBI Taxonomy" id="153914"/>
    <lineage>
        <taxon>Eukaryota</taxon>
        <taxon>Fungi</taxon>
        <taxon>Dikarya</taxon>
        <taxon>Basidiomycota</taxon>
        <taxon>Agaricomycotina</taxon>
        <taxon>Agaricomycetes</taxon>
        <taxon>Agaricomycetidae</taxon>
        <taxon>Agaricales</taxon>
        <taxon>Marasmiineae</taxon>
        <taxon>Physalacriaceae</taxon>
        <taxon>Armillaria</taxon>
    </lineage>
</organism>
<dbReference type="EMBL" id="JAUEPR010000004">
    <property type="protein sequence ID" value="KAK0486340.1"/>
    <property type="molecule type" value="Genomic_DNA"/>
</dbReference>
<reference evidence="1" key="1">
    <citation type="submission" date="2023-06" db="EMBL/GenBank/DDBJ databases">
        <authorList>
            <consortium name="Lawrence Berkeley National Laboratory"/>
            <person name="Ahrendt S."/>
            <person name="Sahu N."/>
            <person name="Indic B."/>
            <person name="Wong-Bajracharya J."/>
            <person name="Merenyi Z."/>
            <person name="Ke H.-M."/>
            <person name="Monk M."/>
            <person name="Kocsube S."/>
            <person name="Drula E."/>
            <person name="Lipzen A."/>
            <person name="Balint B."/>
            <person name="Henrissat B."/>
            <person name="Andreopoulos B."/>
            <person name="Martin F.M."/>
            <person name="Harder C.B."/>
            <person name="Rigling D."/>
            <person name="Ford K.L."/>
            <person name="Foster G.D."/>
            <person name="Pangilinan J."/>
            <person name="Papanicolaou A."/>
            <person name="Barry K."/>
            <person name="LaButti K."/>
            <person name="Viragh M."/>
            <person name="Koriabine M."/>
            <person name="Yan M."/>
            <person name="Riley R."/>
            <person name="Champramary S."/>
            <person name="Plett K.L."/>
            <person name="Tsai I.J."/>
            <person name="Slot J."/>
            <person name="Sipos G."/>
            <person name="Plett J."/>
            <person name="Nagy L.G."/>
            <person name="Grigoriev I.V."/>
        </authorList>
    </citation>
    <scope>NUCLEOTIDE SEQUENCE</scope>
    <source>
        <strain evidence="1">ICMP 16352</strain>
    </source>
</reference>
<name>A0AA39PL68_9AGAR</name>
<proteinExistence type="predicted"/>
<evidence type="ECO:0000313" key="1">
    <source>
        <dbReference type="EMBL" id="KAK0486340.1"/>
    </source>
</evidence>
<dbReference type="Proteomes" id="UP001175227">
    <property type="component" value="Unassembled WGS sequence"/>
</dbReference>
<keyword evidence="2" id="KW-1185">Reference proteome</keyword>
<dbReference type="AlphaFoldDB" id="A0AA39PL68"/>
<evidence type="ECO:0000313" key="2">
    <source>
        <dbReference type="Proteomes" id="UP001175227"/>
    </source>
</evidence>
<comment type="caution">
    <text evidence="1">The sequence shown here is derived from an EMBL/GenBank/DDBJ whole genome shotgun (WGS) entry which is preliminary data.</text>
</comment>
<evidence type="ECO:0008006" key="3">
    <source>
        <dbReference type="Google" id="ProtNLM"/>
    </source>
</evidence>
<gene>
    <name evidence="1" type="ORF">IW261DRAFT_1454989</name>
</gene>
<sequence length="216" mass="25254">MAYEHLEEPLVVQPMSQSPSRSESYYWENVTVQVEDKLFRFPKHHLMRRSKGSDEPEGVSDDRPIKLWRISSVDFERLLQVLHPIKNPIFPQAAWLSVLRLSNLWRLKDTRNTAISHLTTLSLKVDPVHRIILGRKYSVAQWYSSGYIDLVHRVEPGVGRPAIGIQNTRHAFSFLNGFDRCEHPRSHNDNAFQQSFDDKFKDDFREVIQIRNTEGC</sequence>
<protein>
    <recommendedName>
        <fullName evidence="3">BTB domain-containing protein</fullName>
    </recommendedName>
</protein>
<accession>A0AA39PL68</accession>